<proteinExistence type="inferred from homology"/>
<accession>A0A1C1CYV9</accession>
<dbReference type="SUPFAM" id="SSF50249">
    <property type="entry name" value="Nucleic acid-binding proteins"/>
    <property type="match status" value="1"/>
</dbReference>
<dbReference type="Gene3D" id="3.40.1280.10">
    <property type="match status" value="2"/>
</dbReference>
<dbReference type="Pfam" id="PF02598">
    <property type="entry name" value="Methyltrn_RNA_3"/>
    <property type="match status" value="1"/>
</dbReference>
<comment type="similarity">
    <text evidence="1">Belongs to the class IV-like SAM-binding methyltransferase superfamily.</text>
</comment>
<dbReference type="OrthoDB" id="70823at2759"/>
<dbReference type="SUPFAM" id="SSF75217">
    <property type="entry name" value="alpha/beta knot"/>
    <property type="match status" value="1"/>
</dbReference>
<dbReference type="VEuPathDB" id="FungiDB:G647_00666"/>
<dbReference type="eggNOG" id="KOG3925">
    <property type="taxonomic scope" value="Eukaryota"/>
</dbReference>
<dbReference type="PANTHER" id="PTHR12150:SF13">
    <property type="entry name" value="METHYLTRANSFERASE C9ORF114-RELATED"/>
    <property type="match status" value="1"/>
</dbReference>
<evidence type="ECO:0000256" key="2">
    <source>
        <dbReference type="SAM" id="MobiDB-lite"/>
    </source>
</evidence>
<dbReference type="PANTHER" id="PTHR12150">
    <property type="entry name" value="CLASS IV SAM-BINDING METHYLTRANSFERASE-RELATED"/>
    <property type="match status" value="1"/>
</dbReference>
<dbReference type="InterPro" id="IPR029026">
    <property type="entry name" value="tRNA_m1G_MTases_N"/>
</dbReference>
<feature type="compositionally biased region" description="Basic and acidic residues" evidence="2">
    <location>
        <begin position="8"/>
        <end position="20"/>
    </location>
</feature>
<evidence type="ECO:0000313" key="3">
    <source>
        <dbReference type="EMBL" id="OCT53729.1"/>
    </source>
</evidence>
<dbReference type="AlphaFoldDB" id="A0A1C1CYV9"/>
<dbReference type="InterPro" id="IPR003750">
    <property type="entry name" value="Put_MeTrfase-C9orf114-like"/>
</dbReference>
<name>A0A1C1CYV9_9EURO</name>
<evidence type="ECO:0000256" key="1">
    <source>
        <dbReference type="ARBA" id="ARBA00009841"/>
    </source>
</evidence>
<dbReference type="STRING" id="86049.A0A1C1CYV9"/>
<sequence length="374" mass="41132">MPMMPGTSEDKKRKRESKEKKSSKKSRTEQPQQNGATGQDLDTSKPSAVFQPSGGRSWTLSIALPGSIIANAKSHEQKTFLAGQIARALAVFCVDEVVIFDDEDVATRQRRPAIGENDYTAYSHPDHFLAHLLSYLETPPHLRKTLFPMHQNLRTAGTLPSLDMPHHLRANEWCEYREGITTAALADGSGTLVDVGLPGYLKLSGADIPPNTRVTVHLKNDDSKEAEAVSPDTPRQDRGYYWGFTVRQCSGLTDVFTECPFDGGYDISFGTSERGRPLTDVLAEPSLADPSSLQHPLIAFGGVAGLETAAKNDANCRQMGLLGEKVKDLFDVWVNLLPGQGSRTIRTEEAVWLGLMGLRPFIERVGRSREVNSR</sequence>
<feature type="region of interest" description="Disordered" evidence="2">
    <location>
        <begin position="1"/>
        <end position="52"/>
    </location>
</feature>
<evidence type="ECO:0008006" key="5">
    <source>
        <dbReference type="Google" id="ProtNLM"/>
    </source>
</evidence>
<dbReference type="VEuPathDB" id="FungiDB:CLCR_10351"/>
<comment type="caution">
    <text evidence="3">The sequence shown here is derived from an EMBL/GenBank/DDBJ whole genome shotgun (WGS) entry which is preliminary data.</text>
</comment>
<dbReference type="InterPro" id="IPR012340">
    <property type="entry name" value="NA-bd_OB-fold"/>
</dbReference>
<dbReference type="EMBL" id="LGRB01000008">
    <property type="protein sequence ID" value="OCT53729.1"/>
    <property type="molecule type" value="Genomic_DNA"/>
</dbReference>
<dbReference type="Proteomes" id="UP000094526">
    <property type="component" value="Unassembled WGS sequence"/>
</dbReference>
<organism evidence="3 4">
    <name type="scientific">Cladophialophora carrionii</name>
    <dbReference type="NCBI Taxonomy" id="86049"/>
    <lineage>
        <taxon>Eukaryota</taxon>
        <taxon>Fungi</taxon>
        <taxon>Dikarya</taxon>
        <taxon>Ascomycota</taxon>
        <taxon>Pezizomycotina</taxon>
        <taxon>Eurotiomycetes</taxon>
        <taxon>Chaetothyriomycetidae</taxon>
        <taxon>Chaetothyriales</taxon>
        <taxon>Herpotrichiellaceae</taxon>
        <taxon>Cladophialophora</taxon>
    </lineage>
</organism>
<reference evidence="4" key="1">
    <citation type="submission" date="2015-07" db="EMBL/GenBank/DDBJ databases">
        <authorList>
            <person name="Teixeira M.M."/>
            <person name="Souza R.C."/>
            <person name="Almeida L.G."/>
            <person name="Vicente V.A."/>
            <person name="de Hoog S."/>
            <person name="Bocca A.L."/>
            <person name="de Almeida S.R."/>
            <person name="Vasconcelos A.T."/>
            <person name="Felipe M.S."/>
        </authorList>
    </citation>
    <scope>NUCLEOTIDE SEQUENCE [LARGE SCALE GENOMIC DNA]</scope>
    <source>
        <strain evidence="4">KSF</strain>
    </source>
</reference>
<feature type="compositionally biased region" description="Polar residues" evidence="2">
    <location>
        <begin position="29"/>
        <end position="46"/>
    </location>
</feature>
<dbReference type="InterPro" id="IPR029028">
    <property type="entry name" value="Alpha/beta_knot_MTases"/>
</dbReference>
<gene>
    <name evidence="3" type="ORF">CLCR_10351</name>
</gene>
<evidence type="ECO:0000313" key="4">
    <source>
        <dbReference type="Proteomes" id="UP000094526"/>
    </source>
</evidence>
<protein>
    <recommendedName>
        <fullName evidence="5">DUF171-domain-containing protein</fullName>
    </recommendedName>
</protein>
<dbReference type="CDD" id="cd18086">
    <property type="entry name" value="HsC9orf114-like"/>
    <property type="match status" value="1"/>
</dbReference>
<keyword evidence="4" id="KW-1185">Reference proteome</keyword>